<name>A0A7E5VML9_TRINI</name>
<dbReference type="RefSeq" id="XP_026729550.1">
    <property type="nucleotide sequence ID" value="XM_026873749.1"/>
</dbReference>
<evidence type="ECO:0000256" key="1">
    <source>
        <dbReference type="SAM" id="MobiDB-lite"/>
    </source>
</evidence>
<dbReference type="InterPro" id="IPR036728">
    <property type="entry name" value="PBP_GOBP_sf"/>
</dbReference>
<feature type="compositionally biased region" description="Polar residues" evidence="1">
    <location>
        <begin position="133"/>
        <end position="146"/>
    </location>
</feature>
<dbReference type="InParanoid" id="A0A7E5VML9"/>
<dbReference type="AlphaFoldDB" id="A0A7E5VML9"/>
<keyword evidence="3" id="KW-1185">Reference proteome</keyword>
<dbReference type="KEGG" id="tnl:113495140"/>
<proteinExistence type="predicted"/>
<feature type="region of interest" description="Disordered" evidence="1">
    <location>
        <begin position="59"/>
        <end position="155"/>
    </location>
</feature>
<evidence type="ECO:0000313" key="4">
    <source>
        <dbReference type="RefSeq" id="XP_026729550.1"/>
    </source>
</evidence>
<protein>
    <submittedName>
        <fullName evidence="4">Uncharacterized protein LOC113495140 isoform X1</fullName>
    </submittedName>
</protein>
<organism evidence="3 4">
    <name type="scientific">Trichoplusia ni</name>
    <name type="common">Cabbage looper</name>
    <dbReference type="NCBI Taxonomy" id="7111"/>
    <lineage>
        <taxon>Eukaryota</taxon>
        <taxon>Metazoa</taxon>
        <taxon>Ecdysozoa</taxon>
        <taxon>Arthropoda</taxon>
        <taxon>Hexapoda</taxon>
        <taxon>Insecta</taxon>
        <taxon>Pterygota</taxon>
        <taxon>Neoptera</taxon>
        <taxon>Endopterygota</taxon>
        <taxon>Lepidoptera</taxon>
        <taxon>Glossata</taxon>
        <taxon>Ditrysia</taxon>
        <taxon>Noctuoidea</taxon>
        <taxon>Noctuidae</taxon>
        <taxon>Plusiinae</taxon>
        <taxon>Trichoplusia</taxon>
    </lineage>
</organism>
<evidence type="ECO:0000256" key="2">
    <source>
        <dbReference type="SAM" id="SignalP"/>
    </source>
</evidence>
<feature type="signal peptide" evidence="2">
    <location>
        <begin position="1"/>
        <end position="29"/>
    </location>
</feature>
<keyword evidence="2" id="KW-0732">Signal</keyword>
<reference evidence="4" key="1">
    <citation type="submission" date="2025-08" db="UniProtKB">
        <authorList>
            <consortium name="RefSeq"/>
        </authorList>
    </citation>
    <scope>IDENTIFICATION</scope>
</reference>
<evidence type="ECO:0000313" key="3">
    <source>
        <dbReference type="Proteomes" id="UP000322000"/>
    </source>
</evidence>
<dbReference type="GeneID" id="113495140"/>
<feature type="chain" id="PRO_5028885919" evidence="2">
    <location>
        <begin position="30"/>
        <end position="253"/>
    </location>
</feature>
<dbReference type="GO" id="GO:0005549">
    <property type="term" value="F:odorant binding"/>
    <property type="evidence" value="ECO:0007669"/>
    <property type="project" value="InterPro"/>
</dbReference>
<gene>
    <name evidence="4" type="primary">LOC113495140</name>
</gene>
<dbReference type="InterPro" id="IPR006170">
    <property type="entry name" value="PBP/GOBP"/>
</dbReference>
<dbReference type="SUPFAM" id="SSF47565">
    <property type="entry name" value="Insect pheromone/odorant-binding proteins"/>
    <property type="match status" value="1"/>
</dbReference>
<dbReference type="Proteomes" id="UP000322000">
    <property type="component" value="Chromosome 1"/>
</dbReference>
<accession>A0A7E5VML9</accession>
<feature type="compositionally biased region" description="Basic and acidic residues" evidence="1">
    <location>
        <begin position="59"/>
        <end position="98"/>
    </location>
</feature>
<dbReference type="Pfam" id="PF01395">
    <property type="entry name" value="PBP_GOBP"/>
    <property type="match status" value="1"/>
</dbReference>
<dbReference type="Gene3D" id="1.10.238.20">
    <property type="entry name" value="Pheromone/general odorant binding protein domain"/>
    <property type="match status" value="1"/>
</dbReference>
<dbReference type="OrthoDB" id="6774671at2759"/>
<sequence length="253" mass="27817">MHVCGSDFHFVTMVGAALLAALLPAFVACAGEGNIRLLEDEIAIALKACSFPDDTISKEPVAKARQRRSDDTNDDSPRIDDTTKEGSRYSHERRKSNDSGDEMQVINATENDYDGYGSGNMGEKLLTSVPRPASSSGENSMNVNSNRTKRSEPLVNKPDTDQCLSQCVFANLQVVDSRGIPREAELWNKVQSAVTSQQSRSALHDQIRACFQELQSEAEDNGCSYSNKLERCLMLRFADRKTDGQGTTQKPTT</sequence>